<gene>
    <name evidence="1" type="ORF">HanXRQr2_Chr05g0236901</name>
</gene>
<protein>
    <submittedName>
        <fullName evidence="1">Uncharacterized protein</fullName>
    </submittedName>
</protein>
<dbReference type="AlphaFoldDB" id="A0A9K3NNZ0"/>
<proteinExistence type="predicted"/>
<dbReference type="Proteomes" id="UP000215914">
    <property type="component" value="Unassembled WGS sequence"/>
</dbReference>
<evidence type="ECO:0000313" key="2">
    <source>
        <dbReference type="Proteomes" id="UP000215914"/>
    </source>
</evidence>
<reference evidence="1" key="2">
    <citation type="submission" date="2020-06" db="EMBL/GenBank/DDBJ databases">
        <title>Helianthus annuus Genome sequencing and assembly Release 2.</title>
        <authorList>
            <person name="Gouzy J."/>
            <person name="Langlade N."/>
            <person name="Munos S."/>
        </authorList>
    </citation>
    <scope>NUCLEOTIDE SEQUENCE</scope>
    <source>
        <tissue evidence="1">Leaves</tissue>
    </source>
</reference>
<accession>A0A9K3NNZ0</accession>
<evidence type="ECO:0000313" key="1">
    <source>
        <dbReference type="EMBL" id="KAF5807727.1"/>
    </source>
</evidence>
<sequence length="69" mass="7899">MNDSIPNDIYLILKTRVKYTDGPLSLPKFWIWSLAFQKYIDGPCGLQNFGLNALQSANHRDHPCSFLKS</sequence>
<keyword evidence="2" id="KW-1185">Reference proteome</keyword>
<dbReference type="EMBL" id="MNCJ02000320">
    <property type="protein sequence ID" value="KAF5807727.1"/>
    <property type="molecule type" value="Genomic_DNA"/>
</dbReference>
<reference evidence="1" key="1">
    <citation type="journal article" date="2017" name="Nature">
        <title>The sunflower genome provides insights into oil metabolism, flowering and Asterid evolution.</title>
        <authorList>
            <person name="Badouin H."/>
            <person name="Gouzy J."/>
            <person name="Grassa C.J."/>
            <person name="Murat F."/>
            <person name="Staton S.E."/>
            <person name="Cottret L."/>
            <person name="Lelandais-Briere C."/>
            <person name="Owens G.L."/>
            <person name="Carrere S."/>
            <person name="Mayjonade B."/>
            <person name="Legrand L."/>
            <person name="Gill N."/>
            <person name="Kane N.C."/>
            <person name="Bowers J.E."/>
            <person name="Hubner S."/>
            <person name="Bellec A."/>
            <person name="Berard A."/>
            <person name="Berges H."/>
            <person name="Blanchet N."/>
            <person name="Boniface M.C."/>
            <person name="Brunel D."/>
            <person name="Catrice O."/>
            <person name="Chaidir N."/>
            <person name="Claudel C."/>
            <person name="Donnadieu C."/>
            <person name="Faraut T."/>
            <person name="Fievet G."/>
            <person name="Helmstetter N."/>
            <person name="King M."/>
            <person name="Knapp S.J."/>
            <person name="Lai Z."/>
            <person name="Le Paslier M.C."/>
            <person name="Lippi Y."/>
            <person name="Lorenzon L."/>
            <person name="Mandel J.R."/>
            <person name="Marage G."/>
            <person name="Marchand G."/>
            <person name="Marquand E."/>
            <person name="Bret-Mestries E."/>
            <person name="Morien E."/>
            <person name="Nambeesan S."/>
            <person name="Nguyen T."/>
            <person name="Pegot-Espagnet P."/>
            <person name="Pouilly N."/>
            <person name="Raftis F."/>
            <person name="Sallet E."/>
            <person name="Schiex T."/>
            <person name="Thomas J."/>
            <person name="Vandecasteele C."/>
            <person name="Vares D."/>
            <person name="Vear F."/>
            <person name="Vautrin S."/>
            <person name="Crespi M."/>
            <person name="Mangin B."/>
            <person name="Burke J.M."/>
            <person name="Salse J."/>
            <person name="Munos S."/>
            <person name="Vincourt P."/>
            <person name="Rieseberg L.H."/>
            <person name="Langlade N.B."/>
        </authorList>
    </citation>
    <scope>NUCLEOTIDE SEQUENCE</scope>
    <source>
        <tissue evidence="1">Leaves</tissue>
    </source>
</reference>
<dbReference type="Gramene" id="mRNA:HanXRQr2_Chr05g0236901">
    <property type="protein sequence ID" value="CDS:HanXRQr2_Chr05g0236901.1"/>
    <property type="gene ID" value="HanXRQr2_Chr05g0236901"/>
</dbReference>
<name>A0A9K3NNZ0_HELAN</name>
<organism evidence="1 2">
    <name type="scientific">Helianthus annuus</name>
    <name type="common">Common sunflower</name>
    <dbReference type="NCBI Taxonomy" id="4232"/>
    <lineage>
        <taxon>Eukaryota</taxon>
        <taxon>Viridiplantae</taxon>
        <taxon>Streptophyta</taxon>
        <taxon>Embryophyta</taxon>
        <taxon>Tracheophyta</taxon>
        <taxon>Spermatophyta</taxon>
        <taxon>Magnoliopsida</taxon>
        <taxon>eudicotyledons</taxon>
        <taxon>Gunneridae</taxon>
        <taxon>Pentapetalae</taxon>
        <taxon>asterids</taxon>
        <taxon>campanulids</taxon>
        <taxon>Asterales</taxon>
        <taxon>Asteraceae</taxon>
        <taxon>Asteroideae</taxon>
        <taxon>Heliantheae alliance</taxon>
        <taxon>Heliantheae</taxon>
        <taxon>Helianthus</taxon>
    </lineage>
</organism>
<comment type="caution">
    <text evidence="1">The sequence shown here is derived from an EMBL/GenBank/DDBJ whole genome shotgun (WGS) entry which is preliminary data.</text>
</comment>